<feature type="transmembrane region" description="Helical" evidence="11">
    <location>
        <begin position="261"/>
        <end position="280"/>
    </location>
</feature>
<dbReference type="GO" id="GO:0006873">
    <property type="term" value="P:intracellular monoatomic ion homeostasis"/>
    <property type="evidence" value="ECO:0007669"/>
    <property type="project" value="InterPro"/>
</dbReference>
<feature type="transmembrane region" description="Helical" evidence="11">
    <location>
        <begin position="172"/>
        <end position="191"/>
    </location>
</feature>
<sequence>MSLPVNGQNSFKMIVPLYKSPRWSNKRRDTSYIPNHSYNSKMSDAEIKPSIEVVVCGNSMNKASTNNHALPTDITKPSHSHTPILTKLHSGYFFICLSFGAQALMWKSLSKHNKDSQTLWHGFNLMPSVAFLLLWCLAVLTAATLSLLYMLKCFFHFDMVKKEFSHPIGVNCMYAPWISWLLMLQSAPAILHKTYYYQLLCFAFSFLILLLDIKLYGQWFTTKKRFLSIVANPVSQVSVIGNFVAAQVIAEIGWKESAISLFSLGLVYYLIIFLTLYQRLAGGMQFPKELRPAYFLFFGAPSMASLAWKSISHTFVTPSKMLLFLSLFLFMTQACRPALFRKSMKRLNVTWWVYSFPLTFLGLACAEYAQEVKNNMASWLMLLICMVSVLVFIALMLITALKMERLLHKNAPITPQTRIISST</sequence>
<evidence type="ECO:0000256" key="3">
    <source>
        <dbReference type="ARBA" id="ARBA00011233"/>
    </source>
</evidence>
<evidence type="ECO:0000313" key="12">
    <source>
        <dbReference type="EMBL" id="KAK7363767.1"/>
    </source>
</evidence>
<feature type="transmembrane region" description="Helical" evidence="11">
    <location>
        <begin position="91"/>
        <end position="109"/>
    </location>
</feature>
<evidence type="ECO:0000256" key="10">
    <source>
        <dbReference type="ARBA" id="ARBA00054248"/>
    </source>
</evidence>
<feature type="transmembrane region" description="Helical" evidence="11">
    <location>
        <begin position="376"/>
        <end position="401"/>
    </location>
</feature>
<dbReference type="PANTHER" id="PTHR31269">
    <property type="entry name" value="S-TYPE ANION CHANNEL SLAH3"/>
    <property type="match status" value="1"/>
</dbReference>
<feature type="transmembrane region" description="Helical" evidence="11">
    <location>
        <begin position="229"/>
        <end position="249"/>
    </location>
</feature>
<dbReference type="InterPro" id="IPR038665">
    <property type="entry name" value="Voltage-dep_anion_channel_sf"/>
</dbReference>
<evidence type="ECO:0000313" key="13">
    <source>
        <dbReference type="Proteomes" id="UP001367508"/>
    </source>
</evidence>
<dbReference type="Proteomes" id="UP001367508">
    <property type="component" value="Unassembled WGS sequence"/>
</dbReference>
<evidence type="ECO:0000256" key="9">
    <source>
        <dbReference type="ARBA" id="ARBA00023136"/>
    </source>
</evidence>
<dbReference type="GO" id="GO:0005886">
    <property type="term" value="C:plasma membrane"/>
    <property type="evidence" value="ECO:0007669"/>
    <property type="project" value="UniProtKB-SubCell"/>
</dbReference>
<gene>
    <name evidence="12" type="ORF">VNO77_05924</name>
</gene>
<protein>
    <submittedName>
        <fullName evidence="12">Uncharacterized protein</fullName>
    </submittedName>
</protein>
<keyword evidence="7 11" id="KW-1133">Transmembrane helix</keyword>
<dbReference type="InterPro" id="IPR004695">
    <property type="entry name" value="SLAC1/Mae1/Ssu1/TehA"/>
</dbReference>
<dbReference type="Pfam" id="PF03595">
    <property type="entry name" value="SLAC1"/>
    <property type="match status" value="1"/>
</dbReference>
<organism evidence="12 13">
    <name type="scientific">Canavalia gladiata</name>
    <name type="common">Sword bean</name>
    <name type="synonym">Dolichos gladiatus</name>
    <dbReference type="NCBI Taxonomy" id="3824"/>
    <lineage>
        <taxon>Eukaryota</taxon>
        <taxon>Viridiplantae</taxon>
        <taxon>Streptophyta</taxon>
        <taxon>Embryophyta</taxon>
        <taxon>Tracheophyta</taxon>
        <taxon>Spermatophyta</taxon>
        <taxon>Magnoliopsida</taxon>
        <taxon>eudicotyledons</taxon>
        <taxon>Gunneridae</taxon>
        <taxon>Pentapetalae</taxon>
        <taxon>rosids</taxon>
        <taxon>fabids</taxon>
        <taxon>Fabales</taxon>
        <taxon>Fabaceae</taxon>
        <taxon>Papilionoideae</taxon>
        <taxon>50 kb inversion clade</taxon>
        <taxon>NPAAA clade</taxon>
        <taxon>indigoferoid/millettioid clade</taxon>
        <taxon>Phaseoleae</taxon>
        <taxon>Canavalia</taxon>
    </lineage>
</organism>
<feature type="transmembrane region" description="Helical" evidence="11">
    <location>
        <begin position="321"/>
        <end position="339"/>
    </location>
</feature>
<comment type="subunit">
    <text evidence="3">Homotrimer.</text>
</comment>
<dbReference type="GO" id="GO:0008308">
    <property type="term" value="F:voltage-gated monoatomic anion channel activity"/>
    <property type="evidence" value="ECO:0007669"/>
    <property type="project" value="InterPro"/>
</dbReference>
<evidence type="ECO:0000256" key="6">
    <source>
        <dbReference type="ARBA" id="ARBA00022692"/>
    </source>
</evidence>
<feature type="transmembrane region" description="Helical" evidence="11">
    <location>
        <begin position="351"/>
        <end position="370"/>
    </location>
</feature>
<dbReference type="Gene3D" id="1.50.10.150">
    <property type="entry name" value="Voltage-dependent anion channel"/>
    <property type="match status" value="1"/>
</dbReference>
<keyword evidence="5" id="KW-1003">Cell membrane</keyword>
<dbReference type="CDD" id="cd09323">
    <property type="entry name" value="TDT_SLAC1_like"/>
    <property type="match status" value="1"/>
</dbReference>
<dbReference type="InterPro" id="IPR030183">
    <property type="entry name" value="SLAC/SLAH"/>
</dbReference>
<keyword evidence="6 11" id="KW-0812">Transmembrane</keyword>
<proteinExistence type="inferred from homology"/>
<keyword evidence="9 11" id="KW-0472">Membrane</keyword>
<dbReference type="FunFam" id="1.50.10.150:FF:000003">
    <property type="entry name" value="S-type anion channel SLAH1"/>
    <property type="match status" value="1"/>
</dbReference>
<comment type="subcellular location">
    <subcellularLocation>
        <location evidence="1">Cell membrane</location>
        <topology evidence="1">Multi-pass membrane protein</topology>
    </subcellularLocation>
</comment>
<evidence type="ECO:0000256" key="11">
    <source>
        <dbReference type="SAM" id="Phobius"/>
    </source>
</evidence>
<feature type="transmembrane region" description="Helical" evidence="11">
    <location>
        <begin position="197"/>
        <end position="217"/>
    </location>
</feature>
<comment type="caution">
    <text evidence="12">The sequence shown here is derived from an EMBL/GenBank/DDBJ whole genome shotgun (WGS) entry which is preliminary data.</text>
</comment>
<dbReference type="EMBL" id="JAYMYQ010000001">
    <property type="protein sequence ID" value="KAK7363767.1"/>
    <property type="molecule type" value="Genomic_DNA"/>
</dbReference>
<name>A0AAN9R939_CANGL</name>
<evidence type="ECO:0000256" key="2">
    <source>
        <dbReference type="ARBA" id="ARBA00007808"/>
    </source>
</evidence>
<feature type="transmembrane region" description="Helical" evidence="11">
    <location>
        <begin position="292"/>
        <end position="309"/>
    </location>
</feature>
<evidence type="ECO:0000256" key="8">
    <source>
        <dbReference type="ARBA" id="ARBA00023065"/>
    </source>
</evidence>
<keyword evidence="4" id="KW-0813">Transport</keyword>
<dbReference type="PANTHER" id="PTHR31269:SF60">
    <property type="entry name" value="S-TYPE ANION CHANNEL SLAH1"/>
    <property type="match status" value="1"/>
</dbReference>
<evidence type="ECO:0000256" key="5">
    <source>
        <dbReference type="ARBA" id="ARBA00022475"/>
    </source>
</evidence>
<evidence type="ECO:0000256" key="7">
    <source>
        <dbReference type="ARBA" id="ARBA00022989"/>
    </source>
</evidence>
<keyword evidence="13" id="KW-1185">Reference proteome</keyword>
<evidence type="ECO:0000256" key="1">
    <source>
        <dbReference type="ARBA" id="ARBA00004651"/>
    </source>
</evidence>
<comment type="function">
    <text evidence="10">Slow, weak voltage-dependent S-type anion efflux channel involved in maintenance of anion homeostasis.</text>
</comment>
<reference evidence="12 13" key="1">
    <citation type="submission" date="2024-01" db="EMBL/GenBank/DDBJ databases">
        <title>The genomes of 5 underutilized Papilionoideae crops provide insights into root nodulation and disease resistanc.</title>
        <authorList>
            <person name="Jiang F."/>
        </authorList>
    </citation>
    <scope>NUCLEOTIDE SEQUENCE [LARGE SCALE GENOMIC DNA]</scope>
    <source>
        <strain evidence="12">LVBAO_FW01</strain>
        <tissue evidence="12">Leaves</tissue>
    </source>
</reference>
<feature type="transmembrane region" description="Helical" evidence="11">
    <location>
        <begin position="129"/>
        <end position="151"/>
    </location>
</feature>
<accession>A0AAN9R939</accession>
<comment type="similarity">
    <text evidence="2">Belongs to the SLAC1 S-type anion channel family.</text>
</comment>
<dbReference type="AlphaFoldDB" id="A0AAN9R939"/>
<evidence type="ECO:0000256" key="4">
    <source>
        <dbReference type="ARBA" id="ARBA00022448"/>
    </source>
</evidence>
<keyword evidence="8" id="KW-0406">Ion transport</keyword>